<gene>
    <name evidence="1" type="ORF">RFULGI_LOCUS18063</name>
</gene>
<feature type="non-terminal residue" evidence="1">
    <location>
        <position position="1"/>
    </location>
</feature>
<dbReference type="OrthoDB" id="2408781at2759"/>
<dbReference type="EMBL" id="CAJVPZ010075924">
    <property type="protein sequence ID" value="CAG8804268.1"/>
    <property type="molecule type" value="Genomic_DNA"/>
</dbReference>
<sequence length="168" mass="19343">FDELYGQLTSEKYRLLHQEILNEESQVGIFINTKIRLLICCDFCGKYRCIYSNTALGEEDSQTVVQYFENISYSCGSPILPDSHPLFNQLHIHQNITCDSPIERNYYSSRLKDVDLCYWCGAEDGIIDPSDELKSEFKTIYPLCASCYANGHEWSTRAPIVFQANKKV</sequence>
<protein>
    <submittedName>
        <fullName evidence="1">5181_t:CDS:1</fullName>
    </submittedName>
</protein>
<accession>A0A9N9JZY2</accession>
<feature type="non-terminal residue" evidence="1">
    <location>
        <position position="168"/>
    </location>
</feature>
<evidence type="ECO:0000313" key="2">
    <source>
        <dbReference type="Proteomes" id="UP000789396"/>
    </source>
</evidence>
<organism evidence="1 2">
    <name type="scientific">Racocetra fulgida</name>
    <dbReference type="NCBI Taxonomy" id="60492"/>
    <lineage>
        <taxon>Eukaryota</taxon>
        <taxon>Fungi</taxon>
        <taxon>Fungi incertae sedis</taxon>
        <taxon>Mucoromycota</taxon>
        <taxon>Glomeromycotina</taxon>
        <taxon>Glomeromycetes</taxon>
        <taxon>Diversisporales</taxon>
        <taxon>Gigasporaceae</taxon>
        <taxon>Racocetra</taxon>
    </lineage>
</organism>
<comment type="caution">
    <text evidence="1">The sequence shown here is derived from an EMBL/GenBank/DDBJ whole genome shotgun (WGS) entry which is preliminary data.</text>
</comment>
<keyword evidence="2" id="KW-1185">Reference proteome</keyword>
<evidence type="ECO:0000313" key="1">
    <source>
        <dbReference type="EMBL" id="CAG8804268.1"/>
    </source>
</evidence>
<name>A0A9N9JZY2_9GLOM</name>
<dbReference type="Proteomes" id="UP000789396">
    <property type="component" value="Unassembled WGS sequence"/>
</dbReference>
<proteinExistence type="predicted"/>
<dbReference type="AlphaFoldDB" id="A0A9N9JZY2"/>
<reference evidence="1" key="1">
    <citation type="submission" date="2021-06" db="EMBL/GenBank/DDBJ databases">
        <authorList>
            <person name="Kallberg Y."/>
            <person name="Tangrot J."/>
            <person name="Rosling A."/>
        </authorList>
    </citation>
    <scope>NUCLEOTIDE SEQUENCE</scope>
    <source>
        <strain evidence="1">IN212</strain>
    </source>
</reference>